<dbReference type="EMBL" id="CP049866">
    <property type="protein sequence ID" value="QIK75494.1"/>
    <property type="molecule type" value="Genomic_DNA"/>
</dbReference>
<dbReference type="RefSeq" id="WP_166317431.1">
    <property type="nucleotide sequence ID" value="NZ_CP049866.1"/>
</dbReference>
<feature type="transmembrane region" description="Helical" evidence="2">
    <location>
        <begin position="72"/>
        <end position="91"/>
    </location>
</feature>
<keyword evidence="2" id="KW-0812">Transmembrane</keyword>
<sequence>MNETSEQDSVQDMAPDTAREWSHDVEPAARPDLSGRHPVNIGHLVMGIAFVGLAGIWLLFETESVQGEDLRWLLPLPWLAAGLAGLIGIGLTGRRSRPDQH</sequence>
<gene>
    <name evidence="3" type="ORF">G7071_08615</name>
</gene>
<evidence type="ECO:0000313" key="4">
    <source>
        <dbReference type="Proteomes" id="UP000502035"/>
    </source>
</evidence>
<evidence type="ECO:0000256" key="1">
    <source>
        <dbReference type="SAM" id="MobiDB-lite"/>
    </source>
</evidence>
<feature type="region of interest" description="Disordered" evidence="1">
    <location>
        <begin position="1"/>
        <end position="33"/>
    </location>
</feature>
<evidence type="ECO:0000313" key="3">
    <source>
        <dbReference type="EMBL" id="QIK75494.1"/>
    </source>
</evidence>
<keyword evidence="4" id="KW-1185">Reference proteome</keyword>
<keyword evidence="2" id="KW-0472">Membrane</keyword>
<dbReference type="KEGG" id="npi:G7071_08615"/>
<feature type="compositionally biased region" description="Polar residues" evidence="1">
    <location>
        <begin position="1"/>
        <end position="10"/>
    </location>
</feature>
<keyword evidence="2" id="KW-1133">Transmembrane helix</keyword>
<proteinExistence type="predicted"/>
<protein>
    <submittedName>
        <fullName evidence="3">Uncharacterized protein</fullName>
    </submittedName>
</protein>
<dbReference type="Proteomes" id="UP000502035">
    <property type="component" value="Chromosome"/>
</dbReference>
<feature type="transmembrane region" description="Helical" evidence="2">
    <location>
        <begin position="39"/>
        <end position="60"/>
    </location>
</feature>
<evidence type="ECO:0000256" key="2">
    <source>
        <dbReference type="SAM" id="Phobius"/>
    </source>
</evidence>
<dbReference type="AlphaFoldDB" id="A0A6G7YF23"/>
<reference evidence="3 4" key="1">
    <citation type="submission" date="2020-03" db="EMBL/GenBank/DDBJ databases">
        <title>Nocardioides sp. nov., isolated from fish.</title>
        <authorList>
            <person name="Hyun D.-W."/>
            <person name="Bae J.-W."/>
        </authorList>
    </citation>
    <scope>NUCLEOTIDE SEQUENCE [LARGE SCALE GENOMIC DNA]</scope>
    <source>
        <strain evidence="3 4">HDW12A</strain>
    </source>
</reference>
<name>A0A6G7YF23_9ACTN</name>
<organism evidence="3 4">
    <name type="scientific">Nocardioides piscis</name>
    <dbReference type="NCBI Taxonomy" id="2714938"/>
    <lineage>
        <taxon>Bacteria</taxon>
        <taxon>Bacillati</taxon>
        <taxon>Actinomycetota</taxon>
        <taxon>Actinomycetes</taxon>
        <taxon>Propionibacteriales</taxon>
        <taxon>Nocardioidaceae</taxon>
        <taxon>Nocardioides</taxon>
    </lineage>
</organism>
<feature type="compositionally biased region" description="Basic and acidic residues" evidence="1">
    <location>
        <begin position="17"/>
        <end position="33"/>
    </location>
</feature>
<accession>A0A6G7YF23</accession>